<dbReference type="PANTHER" id="PTHR38459">
    <property type="entry name" value="PROPHAGE BACTOPRENOL-LINKED GLUCOSE TRANSLOCASE HOMOLOG"/>
    <property type="match status" value="1"/>
</dbReference>
<protein>
    <submittedName>
        <fullName evidence="8">GtrA-like protein</fullName>
    </submittedName>
</protein>
<feature type="domain" description="GtrA/DPMS transmembrane" evidence="7">
    <location>
        <begin position="33"/>
        <end position="158"/>
    </location>
</feature>
<evidence type="ECO:0000256" key="2">
    <source>
        <dbReference type="ARBA" id="ARBA00009399"/>
    </source>
</evidence>
<comment type="similarity">
    <text evidence="2">Belongs to the GtrA family.</text>
</comment>
<evidence type="ECO:0000256" key="6">
    <source>
        <dbReference type="SAM" id="Phobius"/>
    </source>
</evidence>
<keyword evidence="4 6" id="KW-1133">Transmembrane helix</keyword>
<dbReference type="EMBL" id="AEUU02000001">
    <property type="protein sequence ID" value="EGJ26894.1"/>
    <property type="molecule type" value="Genomic_DNA"/>
</dbReference>
<keyword evidence="3 6" id="KW-0812">Transmembrane</keyword>
<accession>A0ABN0CUF5</accession>
<evidence type="ECO:0000259" key="7">
    <source>
        <dbReference type="Pfam" id="PF04138"/>
    </source>
</evidence>
<evidence type="ECO:0000256" key="5">
    <source>
        <dbReference type="ARBA" id="ARBA00023136"/>
    </source>
</evidence>
<feature type="transmembrane region" description="Helical" evidence="6">
    <location>
        <begin position="93"/>
        <end position="115"/>
    </location>
</feature>
<feature type="transmembrane region" description="Helical" evidence="6">
    <location>
        <begin position="30"/>
        <end position="51"/>
    </location>
</feature>
<sequence length="164" mass="18868">MLISLKIRVSCLERKIVVMKMIKKFLNNEVISYLIFGVMTTLVYVVMRMIIFNLTTLASLSATLASIISILFAFVTNDIVVFKQAREGWFKRLIKFFAARLLTLLIDVALAYLLVEKFPHIIGQFVKNDIQMINTIETLFGQVLIIVLNYVLSKLFVFRDRGPL</sequence>
<proteinExistence type="inferred from homology"/>
<keyword evidence="5 6" id="KW-0472">Membrane</keyword>
<dbReference type="InterPro" id="IPR007267">
    <property type="entry name" value="GtrA_DPMS_TM"/>
</dbReference>
<evidence type="ECO:0000256" key="3">
    <source>
        <dbReference type="ARBA" id="ARBA00022692"/>
    </source>
</evidence>
<name>A0ABN0CUF5_STRPO</name>
<feature type="transmembrane region" description="Helical" evidence="6">
    <location>
        <begin position="139"/>
        <end position="158"/>
    </location>
</feature>
<evidence type="ECO:0000256" key="1">
    <source>
        <dbReference type="ARBA" id="ARBA00004141"/>
    </source>
</evidence>
<dbReference type="Pfam" id="PF04138">
    <property type="entry name" value="GtrA_DPMS_TM"/>
    <property type="match status" value="1"/>
</dbReference>
<evidence type="ECO:0000313" key="8">
    <source>
        <dbReference type="EMBL" id="EGJ26894.1"/>
    </source>
</evidence>
<dbReference type="PANTHER" id="PTHR38459:SF5">
    <property type="entry name" value="CELL WALL TEICHOIC ACID GLYCOSYLATION PROTEIN GTCA"/>
    <property type="match status" value="1"/>
</dbReference>
<reference evidence="8 9" key="1">
    <citation type="journal article" date="2014" name="Int. J. Syst. Evol. Microbiol.">
        <title>Phylogenomics and the dynamic genome evolution of the genus Streptococcus.</title>
        <authorList>
            <consortium name="The Broad Institute Genome Sequencing Platform"/>
            <person name="Richards V.P."/>
            <person name="Palmer S.R."/>
            <person name="Pavinski Bitar P.D."/>
            <person name="Qin X."/>
            <person name="Weinstock G.M."/>
            <person name="Highlander S.K."/>
            <person name="Town C.D."/>
            <person name="Burne R.A."/>
            <person name="Stanhope M.J."/>
        </authorList>
    </citation>
    <scope>NUCLEOTIDE SEQUENCE [LARGE SCALE GENOMIC DNA]</scope>
    <source>
        <strain evidence="8 9">Jelinkova 176</strain>
    </source>
</reference>
<feature type="transmembrane region" description="Helical" evidence="6">
    <location>
        <begin position="57"/>
        <end position="81"/>
    </location>
</feature>
<evidence type="ECO:0000256" key="4">
    <source>
        <dbReference type="ARBA" id="ARBA00022989"/>
    </source>
</evidence>
<organism evidence="8 9">
    <name type="scientific">Streptococcus porcinus str. Jelinkova 176</name>
    <dbReference type="NCBI Taxonomy" id="873448"/>
    <lineage>
        <taxon>Bacteria</taxon>
        <taxon>Bacillati</taxon>
        <taxon>Bacillota</taxon>
        <taxon>Bacilli</taxon>
        <taxon>Lactobacillales</taxon>
        <taxon>Streptococcaceae</taxon>
        <taxon>Streptococcus</taxon>
    </lineage>
</organism>
<keyword evidence="9" id="KW-1185">Reference proteome</keyword>
<comment type="caution">
    <text evidence="8">The sequence shown here is derived from an EMBL/GenBank/DDBJ whole genome shotgun (WGS) entry which is preliminary data.</text>
</comment>
<dbReference type="InterPro" id="IPR051401">
    <property type="entry name" value="GtrA_CellWall_Glycosyl"/>
</dbReference>
<dbReference type="Proteomes" id="UP000005356">
    <property type="component" value="Unassembled WGS sequence"/>
</dbReference>
<evidence type="ECO:0000313" key="9">
    <source>
        <dbReference type="Proteomes" id="UP000005356"/>
    </source>
</evidence>
<comment type="subcellular location">
    <subcellularLocation>
        <location evidence="1">Membrane</location>
        <topology evidence="1">Multi-pass membrane protein</topology>
    </subcellularLocation>
</comment>
<gene>
    <name evidence="8" type="ORF">STRPO_0174</name>
</gene>